<dbReference type="AlphaFoldDB" id="A0A381RKR5"/>
<dbReference type="EMBL" id="UINC01002016">
    <property type="protein sequence ID" value="SUZ91911.1"/>
    <property type="molecule type" value="Genomic_DNA"/>
</dbReference>
<organism evidence="3">
    <name type="scientific">marine metagenome</name>
    <dbReference type="NCBI Taxonomy" id="408172"/>
    <lineage>
        <taxon>unclassified sequences</taxon>
        <taxon>metagenomes</taxon>
        <taxon>ecological metagenomes</taxon>
    </lineage>
</organism>
<proteinExistence type="predicted"/>
<dbReference type="SUPFAM" id="SSF56112">
    <property type="entry name" value="Protein kinase-like (PK-like)"/>
    <property type="match status" value="1"/>
</dbReference>
<feature type="domain" description="DUF6285" evidence="2">
    <location>
        <begin position="388"/>
        <end position="477"/>
    </location>
</feature>
<feature type="domain" description="Aminoglycoside phosphotransferase" evidence="1">
    <location>
        <begin position="42"/>
        <end position="279"/>
    </location>
</feature>
<dbReference type="InterPro" id="IPR041726">
    <property type="entry name" value="ACAD10_11_N"/>
</dbReference>
<dbReference type="InterPro" id="IPR046252">
    <property type="entry name" value="DUF6285"/>
</dbReference>
<feature type="non-terminal residue" evidence="3">
    <location>
        <position position="1"/>
    </location>
</feature>
<name>A0A381RKR5_9ZZZZ</name>
<dbReference type="Gene3D" id="3.30.200.20">
    <property type="entry name" value="Phosphorylase Kinase, domain 1"/>
    <property type="match status" value="1"/>
</dbReference>
<dbReference type="InterPro" id="IPR002575">
    <property type="entry name" value="Aminoglycoside_PTrfase"/>
</dbReference>
<dbReference type="CDD" id="cd05154">
    <property type="entry name" value="ACAD10_11_N-like"/>
    <property type="match status" value="1"/>
</dbReference>
<reference evidence="3" key="1">
    <citation type="submission" date="2018-05" db="EMBL/GenBank/DDBJ databases">
        <authorList>
            <person name="Lanie J.A."/>
            <person name="Ng W.-L."/>
            <person name="Kazmierczak K.M."/>
            <person name="Andrzejewski T.M."/>
            <person name="Davidsen T.M."/>
            <person name="Wayne K.J."/>
            <person name="Tettelin H."/>
            <person name="Glass J.I."/>
            <person name="Rusch D."/>
            <person name="Podicherti R."/>
            <person name="Tsui H.-C.T."/>
            <person name="Winkler M.E."/>
        </authorList>
    </citation>
    <scope>NUCLEOTIDE SEQUENCE</scope>
</reference>
<dbReference type="PANTHER" id="PTHR21310">
    <property type="entry name" value="AMINOGLYCOSIDE PHOSPHOTRANSFERASE-RELATED-RELATED"/>
    <property type="match status" value="1"/>
</dbReference>
<dbReference type="Pfam" id="PF01636">
    <property type="entry name" value="APH"/>
    <property type="match status" value="1"/>
</dbReference>
<protein>
    <submittedName>
        <fullName evidence="3">Uncharacterized protein</fullName>
    </submittedName>
</protein>
<evidence type="ECO:0000313" key="3">
    <source>
        <dbReference type="EMBL" id="SUZ91911.1"/>
    </source>
</evidence>
<dbReference type="InterPro" id="IPR011009">
    <property type="entry name" value="Kinase-like_dom_sf"/>
</dbReference>
<evidence type="ECO:0000259" key="2">
    <source>
        <dbReference type="Pfam" id="PF19802"/>
    </source>
</evidence>
<dbReference type="PANTHER" id="PTHR21310:SF57">
    <property type="entry name" value="BLR2944 PROTEIN"/>
    <property type="match status" value="1"/>
</dbReference>
<evidence type="ECO:0000259" key="1">
    <source>
        <dbReference type="Pfam" id="PF01636"/>
    </source>
</evidence>
<dbReference type="Pfam" id="PF19802">
    <property type="entry name" value="DUF6285"/>
    <property type="match status" value="1"/>
</dbReference>
<gene>
    <name evidence="3" type="ORF">METZ01_LOCUS44765</name>
</gene>
<dbReference type="InterPro" id="IPR051678">
    <property type="entry name" value="AGP_Transferase"/>
</dbReference>
<accession>A0A381RKR5</accession>
<dbReference type="Gene3D" id="3.90.1200.10">
    <property type="match status" value="1"/>
</dbReference>
<sequence length="487" mass="54302">VSESNDQSIDNAKPEIDGEFEAKLETVLVHQLPSCESLISTERLSGGASQETYRLLIKDTDSPSGQRELAIRRATGGVKTSTSELGYPGIATEAMLMQYARAAGVPEPEIYYVLTETDGLGEGFIMEWLEGEALGARIVRSKQFDAIRPTLAYECGKAMARIHNIDLVATGLAQELTVIPPANFVQQTWDRYRAFDTAQPMIDYTARWLLDNLPDNVDSCLVHSDFRNGNFLLTETGITAVLDWELAHIGDPMRDLGWICTRSWRFGGAAPVGGFGEYRDLFRGYEEESGRVVDPAHVRFWEVFGSFWWSVGCLGMAQQYRSGPDRTVERPAIGRRSSECQVDCVNLLIPGEVALISMPISSETEDLPRADELLSSVRDYLRQQVMEATAGRLNFLARVAANSLDIVQREMAIGSEHLAQEESRLQQFFDSEDKLFHLRWRLVQGLRDGSIELDSHELQAHLRQTVVNRVAIDQPGYAGFKQATGDG</sequence>